<feature type="region of interest" description="Disordered" evidence="1">
    <location>
        <begin position="1"/>
        <end position="28"/>
    </location>
</feature>
<protein>
    <submittedName>
        <fullName evidence="3">Uncharacterized protein</fullName>
    </submittedName>
</protein>
<dbReference type="EMBL" id="SSTD01000775">
    <property type="protein sequence ID" value="TYK30186.1"/>
    <property type="molecule type" value="Genomic_DNA"/>
</dbReference>
<proteinExistence type="predicted"/>
<accession>A0A5D3E2S6</accession>
<dbReference type="EMBL" id="SSTE01007195">
    <property type="protein sequence ID" value="KAA0057494.1"/>
    <property type="molecule type" value="Genomic_DNA"/>
</dbReference>
<organism evidence="3 5">
    <name type="scientific">Cucumis melo var. makuwa</name>
    <name type="common">Oriental melon</name>
    <dbReference type="NCBI Taxonomy" id="1194695"/>
    <lineage>
        <taxon>Eukaryota</taxon>
        <taxon>Viridiplantae</taxon>
        <taxon>Streptophyta</taxon>
        <taxon>Embryophyta</taxon>
        <taxon>Tracheophyta</taxon>
        <taxon>Spermatophyta</taxon>
        <taxon>Magnoliopsida</taxon>
        <taxon>eudicotyledons</taxon>
        <taxon>Gunneridae</taxon>
        <taxon>Pentapetalae</taxon>
        <taxon>rosids</taxon>
        <taxon>fabids</taxon>
        <taxon>Cucurbitales</taxon>
        <taxon>Cucurbitaceae</taxon>
        <taxon>Benincaseae</taxon>
        <taxon>Cucumis</taxon>
    </lineage>
</organism>
<dbReference type="Proteomes" id="UP000321393">
    <property type="component" value="Unassembled WGS sequence"/>
</dbReference>
<comment type="caution">
    <text evidence="3">The sequence shown here is derived from an EMBL/GenBank/DDBJ whole genome shotgun (WGS) entry which is preliminary data.</text>
</comment>
<evidence type="ECO:0000313" key="5">
    <source>
        <dbReference type="Proteomes" id="UP000321947"/>
    </source>
</evidence>
<reference evidence="4 5" key="1">
    <citation type="submission" date="2019-08" db="EMBL/GenBank/DDBJ databases">
        <title>Draft genome sequences of two oriental melons (Cucumis melo L. var makuwa).</title>
        <authorList>
            <person name="Kwon S.-Y."/>
        </authorList>
    </citation>
    <scope>NUCLEOTIDE SEQUENCE [LARGE SCALE GENOMIC DNA]</scope>
    <source>
        <strain evidence="5">cv. Chang Bougi</strain>
        <strain evidence="4">cv. SW 3</strain>
        <tissue evidence="3">Leaf</tissue>
    </source>
</reference>
<evidence type="ECO:0000313" key="4">
    <source>
        <dbReference type="Proteomes" id="UP000321393"/>
    </source>
</evidence>
<name>A0A5D3E2S6_CUCMM</name>
<dbReference type="AlphaFoldDB" id="A0A5D3E2S6"/>
<evidence type="ECO:0000256" key="1">
    <source>
        <dbReference type="SAM" id="MobiDB-lite"/>
    </source>
</evidence>
<evidence type="ECO:0000313" key="2">
    <source>
        <dbReference type="EMBL" id="KAA0057494.1"/>
    </source>
</evidence>
<dbReference type="Proteomes" id="UP000321947">
    <property type="component" value="Unassembled WGS sequence"/>
</dbReference>
<evidence type="ECO:0000313" key="3">
    <source>
        <dbReference type="EMBL" id="TYK30186.1"/>
    </source>
</evidence>
<sequence>MQGWRVTHGLRKSDKKSWKGNMKSYTTKSKGEGRKCFLFHKGHFKKHCSLNKSKKASSSKHAAETNATNVTNGYDSTKVLMVYHKDMKDA</sequence>
<gene>
    <name evidence="3" type="ORF">E5676_scaffold216G001790</name>
    <name evidence="2" type="ORF">E6C27_scaffold280G003800</name>
</gene>